<dbReference type="PANTHER" id="PTHR42953">
    <property type="entry name" value="HIGH-AFFINITY ZINC UPTAKE SYSTEM PROTEIN ZNUA-RELATED"/>
    <property type="match status" value="1"/>
</dbReference>
<keyword evidence="4" id="KW-0732">Signal</keyword>
<accession>A0A839RVW0</accession>
<protein>
    <submittedName>
        <fullName evidence="8">Manganese/zinc/iron transport system substrate-binding protein</fullName>
    </submittedName>
</protein>
<dbReference type="Gene3D" id="3.40.50.1980">
    <property type="entry name" value="Nitrogenase molybdenum iron protein domain"/>
    <property type="match status" value="2"/>
</dbReference>
<evidence type="ECO:0000313" key="9">
    <source>
        <dbReference type="Proteomes" id="UP000550714"/>
    </source>
</evidence>
<dbReference type="SUPFAM" id="SSF53807">
    <property type="entry name" value="Helical backbone' metal receptor"/>
    <property type="match status" value="1"/>
</dbReference>
<keyword evidence="7" id="KW-0472">Membrane</keyword>
<dbReference type="Pfam" id="PF01297">
    <property type="entry name" value="ZnuA"/>
    <property type="match status" value="1"/>
</dbReference>
<dbReference type="Proteomes" id="UP000550714">
    <property type="component" value="Unassembled WGS sequence"/>
</dbReference>
<comment type="subcellular location">
    <subcellularLocation>
        <location evidence="1">Cell envelope</location>
    </subcellularLocation>
</comment>
<evidence type="ECO:0000256" key="1">
    <source>
        <dbReference type="ARBA" id="ARBA00004196"/>
    </source>
</evidence>
<feature type="transmembrane region" description="Helical" evidence="7">
    <location>
        <begin position="34"/>
        <end position="54"/>
    </location>
</feature>
<comment type="caution">
    <text evidence="8">The sequence shown here is derived from an EMBL/GenBank/DDBJ whole genome shotgun (WGS) entry which is preliminary data.</text>
</comment>
<dbReference type="PRINTS" id="PR00691">
    <property type="entry name" value="ADHESINB"/>
</dbReference>
<keyword evidence="7" id="KW-1133">Transmembrane helix</keyword>
<dbReference type="InterPro" id="IPR006127">
    <property type="entry name" value="ZnuA-like"/>
</dbReference>
<dbReference type="AlphaFoldDB" id="A0A839RVW0"/>
<keyword evidence="7" id="KW-0812">Transmembrane</keyword>
<dbReference type="PANTHER" id="PTHR42953:SF1">
    <property type="entry name" value="METAL-BINDING PROTEIN HI_0362-RELATED"/>
    <property type="match status" value="1"/>
</dbReference>
<evidence type="ECO:0000256" key="3">
    <source>
        <dbReference type="ARBA" id="ARBA00022723"/>
    </source>
</evidence>
<dbReference type="EMBL" id="JACHWU010000001">
    <property type="protein sequence ID" value="MBB3049232.1"/>
    <property type="molecule type" value="Genomic_DNA"/>
</dbReference>
<gene>
    <name evidence="8" type="ORF">FHS23_000227</name>
</gene>
<proteinExistence type="inferred from homology"/>
<reference evidence="8 9" key="1">
    <citation type="submission" date="2020-08" db="EMBL/GenBank/DDBJ databases">
        <title>Genomic Encyclopedia of Type Strains, Phase III (KMG-III): the genomes of soil and plant-associated and newly described type strains.</title>
        <authorList>
            <person name="Whitman W."/>
        </authorList>
    </citation>
    <scope>NUCLEOTIDE SEQUENCE [LARGE SCALE GENOMIC DNA]</scope>
    <source>
        <strain evidence="8 9">CECT 8577</strain>
    </source>
</reference>
<feature type="region of interest" description="Disordered" evidence="6">
    <location>
        <begin position="1"/>
        <end position="27"/>
    </location>
</feature>
<organism evidence="8 9">
    <name type="scientific">Prauserella isguenensis</name>
    <dbReference type="NCBI Taxonomy" id="1470180"/>
    <lineage>
        <taxon>Bacteria</taxon>
        <taxon>Bacillati</taxon>
        <taxon>Actinomycetota</taxon>
        <taxon>Actinomycetes</taxon>
        <taxon>Pseudonocardiales</taxon>
        <taxon>Pseudonocardiaceae</taxon>
        <taxon>Prauserella</taxon>
    </lineage>
</organism>
<comment type="similarity">
    <text evidence="5">Belongs to the bacterial solute-binding protein 9 family.</text>
</comment>
<dbReference type="PRINTS" id="PR00690">
    <property type="entry name" value="ADHESNFAMILY"/>
</dbReference>
<keyword evidence="9" id="KW-1185">Reference proteome</keyword>
<evidence type="ECO:0000256" key="7">
    <source>
        <dbReference type="SAM" id="Phobius"/>
    </source>
</evidence>
<dbReference type="InterPro" id="IPR006129">
    <property type="entry name" value="AdhesinB"/>
</dbReference>
<evidence type="ECO:0000256" key="4">
    <source>
        <dbReference type="ARBA" id="ARBA00022729"/>
    </source>
</evidence>
<dbReference type="InterPro" id="IPR050492">
    <property type="entry name" value="Bact_metal-bind_prot9"/>
</dbReference>
<evidence type="ECO:0000256" key="2">
    <source>
        <dbReference type="ARBA" id="ARBA00022448"/>
    </source>
</evidence>
<dbReference type="GO" id="GO:0030313">
    <property type="term" value="C:cell envelope"/>
    <property type="evidence" value="ECO:0007669"/>
    <property type="project" value="UniProtKB-SubCell"/>
</dbReference>
<keyword evidence="3" id="KW-0479">Metal-binding</keyword>
<sequence length="338" mass="36370">MNDTGDGRIAAAGADTHHRHAQRRRRARRRDRRALVALCVVFVLAISGAVGYALQPAGTDNAKLRLVTTTTFLDDTVRQIGGDDVETVRLMGPGVDPHLYQAKAGDLREMRRADGVIAVGLYLEGSLQQTLDEVGRTKPVLLAGEAVPTEELLSPPAGSAPEEEHDPHIWHDPALWTRVVDAVAAHLAELDPDHATDYHRRAAAYNDEIRATAEQVERTVDRIPPGRRTLVTSHDAFRYFGDAFGMDVVAIQGISTQQEATTADVARVAELLASEDLPAVFLETSVSRQTVDSMIAAARHRGGDVRVGGELHSDSTGADGSYLGMLRANAATLAEGLA</sequence>
<name>A0A839RVW0_9PSEU</name>
<dbReference type="RefSeq" id="WP_183646344.1">
    <property type="nucleotide sequence ID" value="NZ_JACHWU010000001.1"/>
</dbReference>
<evidence type="ECO:0000256" key="5">
    <source>
        <dbReference type="RuleBase" id="RU003512"/>
    </source>
</evidence>
<dbReference type="GO" id="GO:0030001">
    <property type="term" value="P:metal ion transport"/>
    <property type="evidence" value="ECO:0007669"/>
    <property type="project" value="InterPro"/>
</dbReference>
<evidence type="ECO:0000313" key="8">
    <source>
        <dbReference type="EMBL" id="MBB3049232.1"/>
    </source>
</evidence>
<dbReference type="GO" id="GO:0007155">
    <property type="term" value="P:cell adhesion"/>
    <property type="evidence" value="ECO:0007669"/>
    <property type="project" value="InterPro"/>
</dbReference>
<feature type="compositionally biased region" description="Basic residues" evidence="6">
    <location>
        <begin position="17"/>
        <end position="27"/>
    </location>
</feature>
<dbReference type="InterPro" id="IPR006128">
    <property type="entry name" value="Lipoprotein_PsaA-like"/>
</dbReference>
<keyword evidence="2 5" id="KW-0813">Transport</keyword>
<dbReference type="GO" id="GO:0046872">
    <property type="term" value="F:metal ion binding"/>
    <property type="evidence" value="ECO:0007669"/>
    <property type="project" value="UniProtKB-KW"/>
</dbReference>
<evidence type="ECO:0000256" key="6">
    <source>
        <dbReference type="SAM" id="MobiDB-lite"/>
    </source>
</evidence>